<dbReference type="InterPro" id="IPR036388">
    <property type="entry name" value="WH-like_DNA-bd_sf"/>
</dbReference>
<dbReference type="PROSITE" id="PS50113">
    <property type="entry name" value="PAC"/>
    <property type="match status" value="6"/>
</dbReference>
<dbReference type="NCBIfam" id="TIGR00229">
    <property type="entry name" value="sensory_box"/>
    <property type="match status" value="6"/>
</dbReference>
<dbReference type="InterPro" id="IPR031803">
    <property type="entry name" value="BAT_GAF/HTH-assoc"/>
</dbReference>
<dbReference type="GO" id="GO:0004673">
    <property type="term" value="F:protein histidine kinase activity"/>
    <property type="evidence" value="ECO:0007669"/>
    <property type="project" value="UniProtKB-EC"/>
</dbReference>
<evidence type="ECO:0000259" key="8">
    <source>
        <dbReference type="PROSITE" id="PS50112"/>
    </source>
</evidence>
<dbReference type="KEGG" id="nan:AArc1_3433"/>
<feature type="domain" description="PAS" evidence="8">
    <location>
        <begin position="597"/>
        <end position="641"/>
    </location>
</feature>
<dbReference type="SMART" id="SM00065">
    <property type="entry name" value="GAF"/>
    <property type="match status" value="3"/>
</dbReference>
<dbReference type="SUPFAM" id="SSF55785">
    <property type="entry name" value="PYP-like sensor domain (PAS domain)"/>
    <property type="match status" value="6"/>
</dbReference>
<dbReference type="SUPFAM" id="SSF88659">
    <property type="entry name" value="Sigma3 and sigma4 domains of RNA polymerase sigma factors"/>
    <property type="match status" value="1"/>
</dbReference>
<dbReference type="PROSITE" id="PS50112">
    <property type="entry name" value="PAS"/>
    <property type="match status" value="5"/>
</dbReference>
<feature type="domain" description="PAC" evidence="9">
    <location>
        <begin position="385"/>
        <end position="437"/>
    </location>
</feature>
<keyword evidence="4" id="KW-0808">Transferase</keyword>
<evidence type="ECO:0000313" key="10">
    <source>
        <dbReference type="EMBL" id="AXR79726.1"/>
    </source>
</evidence>
<dbReference type="PANTHER" id="PTHR43304:SF1">
    <property type="entry name" value="PAC DOMAIN-CONTAINING PROTEIN"/>
    <property type="match status" value="1"/>
</dbReference>
<evidence type="ECO:0000256" key="2">
    <source>
        <dbReference type="ARBA" id="ARBA00012438"/>
    </source>
</evidence>
<dbReference type="InterPro" id="IPR029016">
    <property type="entry name" value="GAF-like_dom_sf"/>
</dbReference>
<dbReference type="EC" id="2.7.13.3" evidence="2"/>
<feature type="domain" description="PAC" evidence="9">
    <location>
        <begin position="644"/>
        <end position="695"/>
    </location>
</feature>
<evidence type="ECO:0000256" key="5">
    <source>
        <dbReference type="ARBA" id="ARBA00022777"/>
    </source>
</evidence>
<dbReference type="InterPro" id="IPR013767">
    <property type="entry name" value="PAS_fold"/>
</dbReference>
<proteinExistence type="predicted"/>
<dbReference type="Pfam" id="PF08447">
    <property type="entry name" value="PAS_3"/>
    <property type="match status" value="4"/>
</dbReference>
<reference evidence="11" key="1">
    <citation type="submission" date="2017-10" db="EMBL/GenBank/DDBJ databases">
        <title>Phenotypic and genomic properties of facultatively anaerobic sulfur-reducing natronoarchaea from hypersaline soda lakes.</title>
        <authorList>
            <person name="Sorokin D.Y."/>
            <person name="Kublanov I.V."/>
            <person name="Roman P."/>
            <person name="Sinninghe Damste J.S."/>
            <person name="Golyshin P.N."/>
            <person name="Rojo D."/>
            <person name="Ciordia S."/>
            <person name="Mena Md.C."/>
            <person name="Ferrer M."/>
            <person name="Messina E."/>
            <person name="Smedile F."/>
            <person name="La Spada G."/>
            <person name="La Cono V."/>
            <person name="Yakimov M.M."/>
        </authorList>
    </citation>
    <scope>NUCLEOTIDE SEQUENCE [LARGE SCALE GENOMIC DNA]</scope>
    <source>
        <strain evidence="11">AArc1</strain>
    </source>
</reference>
<accession>A0A346PJN1</accession>
<gene>
    <name evidence="10" type="ORF">AArc1_3433</name>
</gene>
<dbReference type="Gene3D" id="3.30.450.20">
    <property type="entry name" value="PAS domain"/>
    <property type="match status" value="6"/>
</dbReference>
<dbReference type="EMBL" id="CP024047">
    <property type="protein sequence ID" value="AXR79726.1"/>
    <property type="molecule type" value="Genomic_DNA"/>
</dbReference>
<name>A0A346PJN1_9EURY</name>
<dbReference type="InterPro" id="IPR013324">
    <property type="entry name" value="RNA_pol_sigma_r3/r4-like"/>
</dbReference>
<dbReference type="Pfam" id="PF04967">
    <property type="entry name" value="HTH_10"/>
    <property type="match status" value="1"/>
</dbReference>
<dbReference type="CDD" id="cd00130">
    <property type="entry name" value="PAS"/>
    <property type="match status" value="6"/>
</dbReference>
<evidence type="ECO:0000256" key="3">
    <source>
        <dbReference type="ARBA" id="ARBA00022553"/>
    </source>
</evidence>
<evidence type="ECO:0000256" key="4">
    <source>
        <dbReference type="ARBA" id="ARBA00022679"/>
    </source>
</evidence>
<protein>
    <recommendedName>
        <fullName evidence="2">histidine kinase</fullName>
        <ecNumber evidence="2">2.7.13.3</ecNumber>
    </recommendedName>
</protein>
<dbReference type="SMART" id="SM00086">
    <property type="entry name" value="PAC"/>
    <property type="match status" value="6"/>
</dbReference>
<dbReference type="SMART" id="SM00091">
    <property type="entry name" value="PAS"/>
    <property type="match status" value="5"/>
</dbReference>
<organism evidence="10 11">
    <name type="scientific">Natrarchaeobaculum sulfurireducens</name>
    <dbReference type="NCBI Taxonomy" id="2044521"/>
    <lineage>
        <taxon>Archaea</taxon>
        <taxon>Methanobacteriati</taxon>
        <taxon>Methanobacteriota</taxon>
        <taxon>Stenosarchaea group</taxon>
        <taxon>Halobacteria</taxon>
        <taxon>Halobacteriales</taxon>
        <taxon>Natrialbaceae</taxon>
        <taxon>Natrarchaeobaculum</taxon>
    </lineage>
</organism>
<dbReference type="Gene3D" id="3.30.450.40">
    <property type="match status" value="3"/>
</dbReference>
<feature type="domain" description="PAC" evidence="9">
    <location>
        <begin position="894"/>
        <end position="945"/>
    </location>
</feature>
<feature type="domain" description="PAC" evidence="9">
    <location>
        <begin position="1022"/>
        <end position="1073"/>
    </location>
</feature>
<evidence type="ECO:0000256" key="6">
    <source>
        <dbReference type="ARBA" id="ARBA00023015"/>
    </source>
</evidence>
<keyword evidence="6" id="KW-0805">Transcription regulation</keyword>
<evidence type="ECO:0000256" key="1">
    <source>
        <dbReference type="ARBA" id="ARBA00000085"/>
    </source>
</evidence>
<dbReference type="InterPro" id="IPR035965">
    <property type="entry name" value="PAS-like_dom_sf"/>
</dbReference>
<dbReference type="InterPro" id="IPR001610">
    <property type="entry name" value="PAC"/>
</dbReference>
<dbReference type="Pfam" id="PF15915">
    <property type="entry name" value="BAT"/>
    <property type="match status" value="1"/>
</dbReference>
<dbReference type="InterPro" id="IPR013655">
    <property type="entry name" value="PAS_fold_3"/>
</dbReference>
<dbReference type="InterPro" id="IPR007050">
    <property type="entry name" value="HTH_bacterioopsin"/>
</dbReference>
<dbReference type="Pfam" id="PF00989">
    <property type="entry name" value="PAS"/>
    <property type="match status" value="2"/>
</dbReference>
<feature type="domain" description="PAS" evidence="8">
    <location>
        <begin position="313"/>
        <end position="358"/>
    </location>
</feature>
<evidence type="ECO:0000259" key="9">
    <source>
        <dbReference type="PROSITE" id="PS50113"/>
    </source>
</evidence>
<dbReference type="Gene3D" id="1.10.10.10">
    <property type="entry name" value="Winged helix-like DNA-binding domain superfamily/Winged helix DNA-binding domain"/>
    <property type="match status" value="1"/>
</dbReference>
<dbReference type="InterPro" id="IPR003018">
    <property type="entry name" value="GAF"/>
</dbReference>
<dbReference type="Gene3D" id="2.10.70.100">
    <property type="match status" value="2"/>
</dbReference>
<dbReference type="PANTHER" id="PTHR43304">
    <property type="entry name" value="PHYTOCHROME-LIKE PROTEIN CPH1"/>
    <property type="match status" value="1"/>
</dbReference>
<evidence type="ECO:0000256" key="7">
    <source>
        <dbReference type="ARBA" id="ARBA00023163"/>
    </source>
</evidence>
<keyword evidence="7" id="KW-0804">Transcription</keyword>
<feature type="domain" description="PAS" evidence="8">
    <location>
        <begin position="438"/>
        <end position="512"/>
    </location>
</feature>
<dbReference type="InterPro" id="IPR052162">
    <property type="entry name" value="Sensor_kinase/Photoreceptor"/>
</dbReference>
<dbReference type="Pfam" id="PF13185">
    <property type="entry name" value="GAF_2"/>
    <property type="match status" value="2"/>
</dbReference>
<evidence type="ECO:0000313" key="11">
    <source>
        <dbReference type="Proteomes" id="UP000258707"/>
    </source>
</evidence>
<comment type="catalytic activity">
    <reaction evidence="1">
        <text>ATP + protein L-histidine = ADP + protein N-phospho-L-histidine.</text>
        <dbReference type="EC" id="2.7.13.3"/>
    </reaction>
</comment>
<feature type="domain" description="PAC" evidence="9">
    <location>
        <begin position="766"/>
        <end position="818"/>
    </location>
</feature>
<sequence>MWLGSVSSARDTIPSCRRRTRLLRHNPGLARREWLGGLLALVVLAVLVEFVSDLAVGSVGPGVLALAAGGSTDRSSPLERLTDDVRAFDARLDDGDVADQPLPEGEFRLDRDDELGELSAAIDDLTSTVAERTRRLAARERHREAVHRIAAESDDDGETVERLLELGCNRLDADAGVVVRSDENADAAVEFAHWNGVDEDRRAALERALSRPHWRRTLASETSMAMSDVDEDLVKADPSAGADTDGRCLGWPLEVDGDRYWTLCFVEYDAREQPVVDHERRFLEVVGREVSRVLERWVANRTRRDDERDLRERTEWLNAIVEASPAALVAVDLEDTVRLWNPAAERIFGWSEAEVIGEPLPTVPDDCKSEFDIFLERLRAGEIVTGVELERQTRDGSTVDVSLSKAPIRDTDDEIVGMMGVLEDVSERKTTERRLHERERELSTLMSNVPGMVYRCANEPDWPFEFVSEGALELTGYEPEKLVDGTVNWAEDVMLEDHDELRKTVQQAVDERETFQATFPIQTADGERRWVKEQGGGVFDDDGSLEHLEGVIIDVTEQVENKHELERTQRLLEQTKQLASVGGWELDVTEEPYNLRWTAETGRIYGLEPDVEMTLEEAIEFYHPEDLPTVQSAVDRAISEGESYECEVRLLTAGGNQRWVRILGEPVREDGEVVTIHGSIQDITDRKERERELERSETIIQVLDELVYEVDDEGCFTFLNDAITPILGYESEELLGEHVSTVMTESDVETAQERIRELLRANDPSQTFEITLRTKDGEEVHVENHMALLPLTDGEFQGTVGVLRDVTDRKERERELERMRTLLEQSQQMANVGGWELDVAEEPYEARATGEAARIHGVEPDELELGVGLDHYHPDHRPRLRSAIDEAIRDGEAYDLEARFITEQGEHRWVRSLAEPVVEDGEIVAVRGTIQDITDRKERERELERTRALLERVEHLASIGGWELDLRTEPPVPTWTTELYQLHGLPQDTEPDLSMAIDQYHPEDRARVRQTLEAAISSETVYDIEARMQPTPGETRWVRVFGVPVYEDGDLIKYQGALQDVTDLKQRELTLESLHEAARGLLGAETADDVAEIVIDAAEDVLEATGVALYRLDAEVNRLVPIAHTDAFDRLSSDDPSATVGNGDSVLWNAFVTGAQTVVDDPTAFDRSQVFDAVVESAVVVPVGDHGVLTAASDGAPIDAQSRRSIETLVATIEAAFDRLESEANLRERDAELEARNRRLRRQITINDTIRRVNQSLIGATSRAEIERTVPERLVEADGVAFAWIGRPDAADASLEPVAWAGSNEEYLDRISLDVAGSTEPSCKTARSDEPSVVENVIEDLQHESWRRQALDAGFQSAISVPLELEEYSYGVLTVYATEPDAFTALEQTVFTELGEAIANAVTATKTREALHAETLVELTLSLSDSSDVLSRIASLTNARVAFDGLGTNTGEDTVLFFETRGSSPDAVSEVLTDLVSVSEHQLISHDEDRCRFEALVAGDTLASRLVRHGASPRTIRADGDETVVTVDVPTGTDVREFVAVVADHHGEVDLRSRQHVERTMHTRRELVTALFDELTDRQLEVLRTAYFAGFFEWPRESTGEDVAEMLDVSQPTVNRHLRIAQQRLLTQLFEPETATPAEREAS</sequence>
<dbReference type="SUPFAM" id="SSF55781">
    <property type="entry name" value="GAF domain-like"/>
    <property type="match status" value="3"/>
</dbReference>
<feature type="domain" description="PAS" evidence="8">
    <location>
        <begin position="692"/>
        <end position="762"/>
    </location>
</feature>
<dbReference type="Proteomes" id="UP000258707">
    <property type="component" value="Chromosome"/>
</dbReference>
<dbReference type="GO" id="GO:0006355">
    <property type="term" value="P:regulation of DNA-templated transcription"/>
    <property type="evidence" value="ECO:0007669"/>
    <property type="project" value="InterPro"/>
</dbReference>
<feature type="domain" description="PAC" evidence="9">
    <location>
        <begin position="515"/>
        <end position="567"/>
    </location>
</feature>
<feature type="domain" description="PAS" evidence="8">
    <location>
        <begin position="975"/>
        <end position="1019"/>
    </location>
</feature>
<keyword evidence="3" id="KW-0597">Phosphoprotein</keyword>
<dbReference type="InterPro" id="IPR000014">
    <property type="entry name" value="PAS"/>
</dbReference>
<keyword evidence="5 10" id="KW-0418">Kinase</keyword>
<dbReference type="InterPro" id="IPR000700">
    <property type="entry name" value="PAS-assoc_C"/>
</dbReference>